<evidence type="ECO:0000313" key="3">
    <source>
        <dbReference type="Proteomes" id="UP000284178"/>
    </source>
</evidence>
<comment type="caution">
    <text evidence="2">The sequence shown here is derived from an EMBL/GenBank/DDBJ whole genome shotgun (WGS) entry which is preliminary data.</text>
</comment>
<organism evidence="2 3">
    <name type="scientific">Holdemania filiformis</name>
    <dbReference type="NCBI Taxonomy" id="61171"/>
    <lineage>
        <taxon>Bacteria</taxon>
        <taxon>Bacillati</taxon>
        <taxon>Bacillota</taxon>
        <taxon>Erysipelotrichia</taxon>
        <taxon>Erysipelotrichales</taxon>
        <taxon>Erysipelotrichaceae</taxon>
        <taxon>Holdemania</taxon>
    </lineage>
</organism>
<evidence type="ECO:0000259" key="1">
    <source>
        <dbReference type="Pfam" id="PF00248"/>
    </source>
</evidence>
<dbReference type="CDD" id="cd19086">
    <property type="entry name" value="AKR_AKR11C1"/>
    <property type="match status" value="1"/>
</dbReference>
<dbReference type="RefSeq" id="WP_117894011.1">
    <property type="nucleotide sequence ID" value="NZ_CABJCV010000003.1"/>
</dbReference>
<dbReference type="PANTHER" id="PTHR43312">
    <property type="entry name" value="D-THREO-ALDOSE 1-DEHYDROGENASE"/>
    <property type="match status" value="1"/>
</dbReference>
<accession>A0A412G543</accession>
<dbReference type="Gene3D" id="3.20.20.100">
    <property type="entry name" value="NADP-dependent oxidoreductase domain"/>
    <property type="match status" value="1"/>
</dbReference>
<dbReference type="InterPro" id="IPR053135">
    <property type="entry name" value="AKR2_Oxidoreductase"/>
</dbReference>
<feature type="domain" description="NADP-dependent oxidoreductase" evidence="1">
    <location>
        <begin position="16"/>
        <end position="309"/>
    </location>
</feature>
<keyword evidence="3" id="KW-1185">Reference proteome</keyword>
<dbReference type="GeneID" id="83014579"/>
<dbReference type="InterPro" id="IPR036812">
    <property type="entry name" value="NAD(P)_OxRdtase_dom_sf"/>
</dbReference>
<proteinExistence type="predicted"/>
<protein>
    <submittedName>
        <fullName evidence="2">Aldo/keto reductase</fullName>
    </submittedName>
</protein>
<dbReference type="Proteomes" id="UP000284178">
    <property type="component" value="Unassembled WGS sequence"/>
</dbReference>
<dbReference type="Pfam" id="PF00248">
    <property type="entry name" value="Aldo_ket_red"/>
    <property type="match status" value="1"/>
</dbReference>
<dbReference type="EMBL" id="QRUP01000003">
    <property type="protein sequence ID" value="RGR75921.1"/>
    <property type="molecule type" value="Genomic_DNA"/>
</dbReference>
<dbReference type="InterPro" id="IPR023210">
    <property type="entry name" value="NADP_OxRdtase_dom"/>
</dbReference>
<reference evidence="2 3" key="1">
    <citation type="submission" date="2018-08" db="EMBL/GenBank/DDBJ databases">
        <title>A genome reference for cultivated species of the human gut microbiota.</title>
        <authorList>
            <person name="Zou Y."/>
            <person name="Xue W."/>
            <person name="Luo G."/>
        </authorList>
    </citation>
    <scope>NUCLEOTIDE SEQUENCE [LARGE SCALE GENOMIC DNA]</scope>
    <source>
        <strain evidence="2 3">AF24-29</strain>
    </source>
</reference>
<sequence>MLKRKFGKTGMEVSAVGMGTWNIGNQWGELDDQQVLDTILAAYHSGITVFDTADAYGIPGGCSEERLGRALNGIRENVVLISKFGNWAKRFGGEMQFTCADIVIEACHASLFRLQTNYLDVALCHLNDLKPEEVDPWLDGFEELKRRGLVRHYGISTDHLDVLKEFNRRGTCEVVELDYSLINKTPETNGMLDYCLENNIGVLVRGPLAQGILSGHYTRDTHFTDTIRTPFNEGGSAREVYLQKMDRLDRVIEAAGKDNLIQTSLRYILSHPVCPVVIPGAKSPAQAKANAEAGSACLDEALYAKLKAC</sequence>
<dbReference type="PANTHER" id="PTHR43312:SF1">
    <property type="entry name" value="NADP-DEPENDENT OXIDOREDUCTASE DOMAIN-CONTAINING PROTEIN"/>
    <property type="match status" value="1"/>
</dbReference>
<dbReference type="SUPFAM" id="SSF51430">
    <property type="entry name" value="NAD(P)-linked oxidoreductase"/>
    <property type="match status" value="1"/>
</dbReference>
<dbReference type="AlphaFoldDB" id="A0A412G543"/>
<gene>
    <name evidence="2" type="ORF">DWY25_04055</name>
</gene>
<name>A0A412G543_9FIRM</name>
<evidence type="ECO:0000313" key="2">
    <source>
        <dbReference type="EMBL" id="RGR75921.1"/>
    </source>
</evidence>